<dbReference type="EMBL" id="PKJC01000016">
    <property type="protein sequence ID" value="PKZ64103.1"/>
    <property type="molecule type" value="Genomic_DNA"/>
</dbReference>
<proteinExistence type="predicted"/>
<name>A0A2I1R4Q0_9ACTN</name>
<comment type="caution">
    <text evidence="4">The sequence shown here is derived from an EMBL/GenBank/DDBJ whole genome shotgun (WGS) entry which is preliminary data.</text>
</comment>
<dbReference type="Pfam" id="PF08401">
    <property type="entry name" value="ArdcN"/>
    <property type="match status" value="1"/>
</dbReference>
<sequence length="318" mass="35332">MSRSTKKTSSADREARAAKQRERAAELQATIVAKMETLTQTDQWAAFLDYATKFHAYSLNNLLLILAQRPDASRVAGYNKWLELGRHVRQGEKGIKIRGFSSRKVTDTDPETGEEAERKIATYPILTVFDVSQTDPNTEITDYMRKKNPHARLWADVETPVRRLRGDDPADIYTRTAEYITAQGWTVTREPIPGGTNGYTTTDGTSRIVIDTDLPPAQAAKTMIHETAHALMHHDIDTTEYITHRGRCEVEAESVAYIVAGMLGLDTTDYSIGYIASWAEGDPQVIAETATNVLETARRIAAALDPDTKDQDDDEAAA</sequence>
<evidence type="ECO:0000259" key="2">
    <source>
        <dbReference type="Pfam" id="PF06114"/>
    </source>
</evidence>
<dbReference type="Proteomes" id="UP000234662">
    <property type="component" value="Unassembled WGS sequence"/>
</dbReference>
<evidence type="ECO:0000259" key="3">
    <source>
        <dbReference type="Pfam" id="PF08401"/>
    </source>
</evidence>
<dbReference type="RefSeq" id="WP_101821286.1">
    <property type="nucleotide sequence ID" value="NZ_PKJC01000016.1"/>
</dbReference>
<feature type="domain" description="N-terminal" evidence="3">
    <location>
        <begin position="25"/>
        <end position="129"/>
    </location>
</feature>
<feature type="compositionally biased region" description="Basic and acidic residues" evidence="1">
    <location>
        <begin position="9"/>
        <end position="20"/>
    </location>
</feature>
<gene>
    <name evidence="4" type="ORF">CYJ73_18380</name>
</gene>
<dbReference type="GO" id="GO:0003697">
    <property type="term" value="F:single-stranded DNA binding"/>
    <property type="evidence" value="ECO:0007669"/>
    <property type="project" value="InterPro"/>
</dbReference>
<dbReference type="SUPFAM" id="SSF55486">
    <property type="entry name" value="Metalloproteases ('zincins'), catalytic domain"/>
    <property type="match status" value="1"/>
</dbReference>
<dbReference type="Pfam" id="PF06114">
    <property type="entry name" value="Peptidase_M78"/>
    <property type="match status" value="1"/>
</dbReference>
<evidence type="ECO:0000313" key="4">
    <source>
        <dbReference type="EMBL" id="PKZ64103.1"/>
    </source>
</evidence>
<dbReference type="InterPro" id="IPR010359">
    <property type="entry name" value="IrrE_HExxH"/>
</dbReference>
<feature type="domain" description="IrrE N-terminal-like" evidence="2">
    <location>
        <begin position="183"/>
        <end position="267"/>
    </location>
</feature>
<dbReference type="AlphaFoldDB" id="A0A2I1R4Q0"/>
<evidence type="ECO:0000256" key="1">
    <source>
        <dbReference type="SAM" id="MobiDB-lite"/>
    </source>
</evidence>
<protein>
    <submittedName>
        <fullName evidence="4">Uncharacterized protein</fullName>
    </submittedName>
</protein>
<organism evidence="4 5">
    <name type="scientific">Gordonia terrae</name>
    <dbReference type="NCBI Taxonomy" id="2055"/>
    <lineage>
        <taxon>Bacteria</taxon>
        <taxon>Bacillati</taxon>
        <taxon>Actinomycetota</taxon>
        <taxon>Actinomycetes</taxon>
        <taxon>Mycobacteriales</taxon>
        <taxon>Gordoniaceae</taxon>
        <taxon>Gordonia</taxon>
    </lineage>
</organism>
<feature type="region of interest" description="Disordered" evidence="1">
    <location>
        <begin position="1"/>
        <end position="20"/>
    </location>
</feature>
<dbReference type="InterPro" id="IPR013610">
    <property type="entry name" value="ArdC_N"/>
</dbReference>
<reference evidence="4 5" key="1">
    <citation type="submission" date="2017-12" db="EMBL/GenBank/DDBJ databases">
        <title>Phylogenetic diversity of female urinary microbiome.</title>
        <authorList>
            <person name="Thomas-White K."/>
            <person name="Wolfe A.J."/>
        </authorList>
    </citation>
    <scope>NUCLEOTIDE SEQUENCE [LARGE SCALE GENOMIC DNA]</scope>
    <source>
        <strain evidence="4 5">UMB0777</strain>
    </source>
</reference>
<accession>A0A2I1R4Q0</accession>
<dbReference type="Gene3D" id="1.10.10.2910">
    <property type="match status" value="1"/>
</dbReference>
<evidence type="ECO:0000313" key="5">
    <source>
        <dbReference type="Proteomes" id="UP000234662"/>
    </source>
</evidence>